<accession>A0A2A7MUE4</accession>
<evidence type="ECO:0000313" key="5">
    <source>
        <dbReference type="Proteomes" id="UP000220914"/>
    </source>
</evidence>
<dbReference type="Proteomes" id="UP000465302">
    <property type="component" value="Unassembled WGS sequence"/>
</dbReference>
<dbReference type="RefSeq" id="WP_097942179.1">
    <property type="nucleotide sequence ID" value="NZ_BLKS01000004.1"/>
</dbReference>
<dbReference type="Pfam" id="PF04909">
    <property type="entry name" value="Amidohydro_2"/>
    <property type="match status" value="1"/>
</dbReference>
<comment type="caution">
    <text evidence="4">The sequence shown here is derived from an EMBL/GenBank/DDBJ whole genome shotgun (WGS) entry which is preliminary data.</text>
</comment>
<evidence type="ECO:0000256" key="1">
    <source>
        <dbReference type="ARBA" id="ARBA00023239"/>
    </source>
</evidence>
<dbReference type="GO" id="GO:0005737">
    <property type="term" value="C:cytoplasm"/>
    <property type="evidence" value="ECO:0007669"/>
    <property type="project" value="TreeGrafter"/>
</dbReference>
<organism evidence="4 5">
    <name type="scientific">Mycolicibacterium agri</name>
    <name type="common">Mycobacterium agri</name>
    <dbReference type="NCBI Taxonomy" id="36811"/>
    <lineage>
        <taxon>Bacteria</taxon>
        <taxon>Bacillati</taxon>
        <taxon>Actinomycetota</taxon>
        <taxon>Actinomycetes</taxon>
        <taxon>Mycobacteriales</taxon>
        <taxon>Mycobacteriaceae</taxon>
        <taxon>Mycolicibacterium</taxon>
    </lineage>
</organism>
<reference evidence="3 6" key="2">
    <citation type="journal article" date="2019" name="Emerg. Microbes Infect.">
        <title>Comprehensive subspecies identification of 175 nontuberculous mycobacteria species based on 7547 genomic profiles.</title>
        <authorList>
            <person name="Matsumoto Y."/>
            <person name="Kinjo T."/>
            <person name="Motooka D."/>
            <person name="Nabeya D."/>
            <person name="Jung N."/>
            <person name="Uechi K."/>
            <person name="Horii T."/>
            <person name="Iida T."/>
            <person name="Fujita J."/>
            <person name="Nakamura S."/>
        </authorList>
    </citation>
    <scope>NUCLEOTIDE SEQUENCE [LARGE SCALE GENOMIC DNA]</scope>
    <source>
        <strain evidence="3 6">JCM 6377</strain>
    </source>
</reference>
<dbReference type="EMBL" id="PDCP01000045">
    <property type="protein sequence ID" value="PEG35432.1"/>
    <property type="molecule type" value="Genomic_DNA"/>
</dbReference>
<dbReference type="InterPro" id="IPR032466">
    <property type="entry name" value="Metal_Hydrolase"/>
</dbReference>
<evidence type="ECO:0000259" key="2">
    <source>
        <dbReference type="Pfam" id="PF04909"/>
    </source>
</evidence>
<dbReference type="InterPro" id="IPR006680">
    <property type="entry name" value="Amidohydro-rel"/>
</dbReference>
<dbReference type="OrthoDB" id="8673173at2"/>
<dbReference type="EMBL" id="BLKS01000004">
    <property type="protein sequence ID" value="GFG55559.1"/>
    <property type="molecule type" value="Genomic_DNA"/>
</dbReference>
<dbReference type="InterPro" id="IPR032465">
    <property type="entry name" value="ACMSD"/>
</dbReference>
<sequence>MRADIHNHAVPEAVVEFYDREPVFGIEVVGERQLKGGPEGDYELQPRFYDAAAKVQDLKRHGLDTAVMSVDPPFFHYDVDPDAGTALAELINDGLRAMASAQPDHLNWMATVPLQAPERAASVLRDAHTDGCVGVEIGTSTGSRFLDDPVFEPFWAEAEALEIPVMLHPAYQHPHPGFDSFHLTNVIGNMLETTIAIERLIMSGTLDRHPGVNIVIVHSGGYVPFQHGRLRHARSVRPFEESAPRDPADYFGQVRFDCLTHDRKALRFLIDQVGEENVLMGTDLPCDMATPEPWSELVAVAGEEVAARIAGPNIAELYGLKSPVSESR</sequence>
<evidence type="ECO:0000313" key="3">
    <source>
        <dbReference type="EMBL" id="GFG55559.1"/>
    </source>
</evidence>
<keyword evidence="5" id="KW-1185">Reference proteome</keyword>
<name>A0A2A7MUE4_MYCAG</name>
<dbReference type="Proteomes" id="UP000220914">
    <property type="component" value="Unassembled WGS sequence"/>
</dbReference>
<proteinExistence type="predicted"/>
<dbReference type="GO" id="GO:0016787">
    <property type="term" value="F:hydrolase activity"/>
    <property type="evidence" value="ECO:0007669"/>
    <property type="project" value="InterPro"/>
</dbReference>
<dbReference type="AlphaFoldDB" id="A0A2A7MUE4"/>
<dbReference type="Gene3D" id="3.20.20.140">
    <property type="entry name" value="Metal-dependent hydrolases"/>
    <property type="match status" value="1"/>
</dbReference>
<dbReference type="PANTHER" id="PTHR21240">
    <property type="entry name" value="2-AMINO-3-CARBOXYLMUCONATE-6-SEMIALDEHYDE DECARBOXYLASE"/>
    <property type="match status" value="1"/>
</dbReference>
<reference evidence="4 5" key="1">
    <citation type="submission" date="2017-10" db="EMBL/GenBank/DDBJ databases">
        <title>The new phylogeny of genus Mycobacterium.</title>
        <authorList>
            <person name="Tortoli E."/>
            <person name="Trovato A."/>
            <person name="Cirillo D.M."/>
        </authorList>
    </citation>
    <scope>NUCLEOTIDE SEQUENCE [LARGE SCALE GENOMIC DNA]</scope>
    <source>
        <strain evidence="4 5">CCUG37673</strain>
    </source>
</reference>
<protein>
    <recommendedName>
        <fullName evidence="2">Amidohydrolase-related domain-containing protein</fullName>
    </recommendedName>
</protein>
<dbReference type="SUPFAM" id="SSF51556">
    <property type="entry name" value="Metallo-dependent hydrolases"/>
    <property type="match status" value="1"/>
</dbReference>
<evidence type="ECO:0000313" key="6">
    <source>
        <dbReference type="Proteomes" id="UP000465302"/>
    </source>
</evidence>
<dbReference type="PANTHER" id="PTHR21240:SF28">
    <property type="entry name" value="ISO-OROTATE DECARBOXYLASE (EUROFUNG)"/>
    <property type="match status" value="1"/>
</dbReference>
<dbReference type="GO" id="GO:0016831">
    <property type="term" value="F:carboxy-lyase activity"/>
    <property type="evidence" value="ECO:0007669"/>
    <property type="project" value="InterPro"/>
</dbReference>
<dbReference type="GO" id="GO:0019748">
    <property type="term" value="P:secondary metabolic process"/>
    <property type="evidence" value="ECO:0007669"/>
    <property type="project" value="TreeGrafter"/>
</dbReference>
<keyword evidence="1" id="KW-0456">Lyase</keyword>
<reference evidence="3" key="3">
    <citation type="submission" date="2020-02" db="EMBL/GenBank/DDBJ databases">
        <authorList>
            <person name="Matsumoto Y."/>
            <person name="Motooka D."/>
            <person name="Nakamura S."/>
        </authorList>
    </citation>
    <scope>NUCLEOTIDE SEQUENCE</scope>
    <source>
        <strain evidence="3">JCM 6377</strain>
    </source>
</reference>
<evidence type="ECO:0000313" key="4">
    <source>
        <dbReference type="EMBL" id="PEG35432.1"/>
    </source>
</evidence>
<feature type="domain" description="Amidohydrolase-related" evidence="2">
    <location>
        <begin position="4"/>
        <end position="320"/>
    </location>
</feature>
<gene>
    <name evidence="4" type="ORF">CQY20_21865</name>
    <name evidence="3" type="ORF">MAGR_70000</name>
</gene>